<reference evidence="4" key="1">
    <citation type="submission" date="2020-11" db="EMBL/GenBank/DDBJ databases">
        <authorList>
            <person name="Tran Van P."/>
        </authorList>
    </citation>
    <scope>NUCLEOTIDE SEQUENCE</scope>
</reference>
<feature type="transmembrane region" description="Helical" evidence="2">
    <location>
        <begin position="334"/>
        <end position="353"/>
    </location>
</feature>
<dbReference type="InterPro" id="IPR007867">
    <property type="entry name" value="GMC_OxRtase_C"/>
</dbReference>
<keyword evidence="2" id="KW-0812">Transmembrane</keyword>
<dbReference type="SUPFAM" id="SSF51905">
    <property type="entry name" value="FAD/NAD(P)-binding domain"/>
    <property type="match status" value="1"/>
</dbReference>
<evidence type="ECO:0000313" key="4">
    <source>
        <dbReference type="EMBL" id="CAD7402264.1"/>
    </source>
</evidence>
<dbReference type="SUPFAM" id="SSF54373">
    <property type="entry name" value="FAD-linked reductases, C-terminal domain"/>
    <property type="match status" value="1"/>
</dbReference>
<proteinExistence type="inferred from homology"/>
<dbReference type="GO" id="GO:0016614">
    <property type="term" value="F:oxidoreductase activity, acting on CH-OH group of donors"/>
    <property type="evidence" value="ECO:0007669"/>
    <property type="project" value="InterPro"/>
</dbReference>
<dbReference type="Pfam" id="PF05199">
    <property type="entry name" value="GMC_oxred_C"/>
    <property type="match status" value="1"/>
</dbReference>
<dbReference type="GO" id="GO:0050660">
    <property type="term" value="F:flavin adenine dinucleotide binding"/>
    <property type="evidence" value="ECO:0007669"/>
    <property type="project" value="InterPro"/>
</dbReference>
<dbReference type="InterPro" id="IPR036188">
    <property type="entry name" value="FAD/NAD-bd_sf"/>
</dbReference>
<feature type="domain" description="Glucose-methanol-choline oxidoreductase C-terminal" evidence="3">
    <location>
        <begin position="99"/>
        <end position="151"/>
    </location>
</feature>
<comment type="similarity">
    <text evidence="1">Belongs to the GMC oxidoreductase family.</text>
</comment>
<evidence type="ECO:0000256" key="1">
    <source>
        <dbReference type="ARBA" id="ARBA00010790"/>
    </source>
</evidence>
<protein>
    <recommendedName>
        <fullName evidence="3">Glucose-methanol-choline oxidoreductase C-terminal domain-containing protein</fullName>
    </recommendedName>
</protein>
<sequence>MEGGGKAVALGESAAFQRYNSTLYRAPYPGCGSFEHGTDQYWACAIRQLTTSLHHQWGLPGHKEGDTEPMVRTPMLECTVFFTPCLRYRRQLPVATEPLVGTCRMGPPEDPATVVDTQLRVLGVQGLRVADCSIIPLIPASHTMAPAYMIGEKVAKIIKQEWGNALTLSLTALGSLRLPARLGPVCTRSVTSDLVTRDPESRNLECLMAALYTRAYSTRMTNAGRVLFNDVCSLYHATHTGEHVGKGVSFVYPSFMVTKLSGLEFLLGVQTVCPRSLSFVLVSEPNPRVVSFLMDGLLYGAKIIEHSRRDYTRVEITEFKHTERGKFAVLEASIVFWQGLGVSILFYMSMLLLRRVVVHSGKMQH</sequence>
<dbReference type="InterPro" id="IPR012132">
    <property type="entry name" value="GMC_OxRdtase"/>
</dbReference>
<accession>A0A7R9CWI4</accession>
<dbReference type="PANTHER" id="PTHR11552:SF208">
    <property type="entry name" value="RE36204P-RELATED"/>
    <property type="match status" value="1"/>
</dbReference>
<gene>
    <name evidence="4" type="ORF">TPSB3V08_LOCUS3493</name>
</gene>
<dbReference type="EMBL" id="OD001528">
    <property type="protein sequence ID" value="CAD7402264.1"/>
    <property type="molecule type" value="Genomic_DNA"/>
</dbReference>
<dbReference type="AlphaFoldDB" id="A0A7R9CWI4"/>
<dbReference type="Gene3D" id="3.50.50.60">
    <property type="entry name" value="FAD/NAD(P)-binding domain"/>
    <property type="match status" value="1"/>
</dbReference>
<keyword evidence="2" id="KW-1133">Transmembrane helix</keyword>
<organism evidence="4">
    <name type="scientific">Timema poppense</name>
    <name type="common">Walking stick</name>
    <dbReference type="NCBI Taxonomy" id="170557"/>
    <lineage>
        <taxon>Eukaryota</taxon>
        <taxon>Metazoa</taxon>
        <taxon>Ecdysozoa</taxon>
        <taxon>Arthropoda</taxon>
        <taxon>Hexapoda</taxon>
        <taxon>Insecta</taxon>
        <taxon>Pterygota</taxon>
        <taxon>Neoptera</taxon>
        <taxon>Polyneoptera</taxon>
        <taxon>Phasmatodea</taxon>
        <taxon>Timematodea</taxon>
        <taxon>Timematoidea</taxon>
        <taxon>Timematidae</taxon>
        <taxon>Timema</taxon>
    </lineage>
</organism>
<evidence type="ECO:0000259" key="3">
    <source>
        <dbReference type="Pfam" id="PF05199"/>
    </source>
</evidence>
<name>A0A7R9CWI4_TIMPO</name>
<dbReference type="PANTHER" id="PTHR11552">
    <property type="entry name" value="GLUCOSE-METHANOL-CHOLINE GMC OXIDOREDUCTASE"/>
    <property type="match status" value="1"/>
</dbReference>
<keyword evidence="2" id="KW-0472">Membrane</keyword>
<evidence type="ECO:0000256" key="2">
    <source>
        <dbReference type="SAM" id="Phobius"/>
    </source>
</evidence>